<feature type="transmembrane region" description="Helical" evidence="1">
    <location>
        <begin position="39"/>
        <end position="59"/>
    </location>
</feature>
<dbReference type="AlphaFoldDB" id="A0ABD0ZHZ5"/>
<gene>
    <name evidence="2" type="ORF">AAG570_000340</name>
</gene>
<feature type="transmembrane region" description="Helical" evidence="1">
    <location>
        <begin position="65"/>
        <end position="85"/>
    </location>
</feature>
<organism evidence="2 3">
    <name type="scientific">Ranatra chinensis</name>
    <dbReference type="NCBI Taxonomy" id="642074"/>
    <lineage>
        <taxon>Eukaryota</taxon>
        <taxon>Metazoa</taxon>
        <taxon>Ecdysozoa</taxon>
        <taxon>Arthropoda</taxon>
        <taxon>Hexapoda</taxon>
        <taxon>Insecta</taxon>
        <taxon>Pterygota</taxon>
        <taxon>Neoptera</taxon>
        <taxon>Paraneoptera</taxon>
        <taxon>Hemiptera</taxon>
        <taxon>Heteroptera</taxon>
        <taxon>Panheteroptera</taxon>
        <taxon>Nepomorpha</taxon>
        <taxon>Nepidae</taxon>
        <taxon>Ranatrinae</taxon>
        <taxon>Ranatra</taxon>
    </lineage>
</organism>
<keyword evidence="1" id="KW-0812">Transmembrane</keyword>
<accession>A0ABD0ZHZ5</accession>
<dbReference type="EMBL" id="JBFDAA010000001">
    <property type="protein sequence ID" value="KAL1140408.1"/>
    <property type="molecule type" value="Genomic_DNA"/>
</dbReference>
<reference evidence="2 3" key="1">
    <citation type="submission" date="2024-07" db="EMBL/GenBank/DDBJ databases">
        <title>Chromosome-level genome assembly of the water stick insect Ranatra chinensis (Heteroptera: Nepidae).</title>
        <authorList>
            <person name="Liu X."/>
        </authorList>
    </citation>
    <scope>NUCLEOTIDE SEQUENCE [LARGE SCALE GENOMIC DNA]</scope>
    <source>
        <strain evidence="2">Cailab_2021Rc</strain>
        <tissue evidence="2">Muscle</tissue>
    </source>
</reference>
<name>A0ABD0ZHZ5_9HEMI</name>
<proteinExistence type="predicted"/>
<evidence type="ECO:0000313" key="3">
    <source>
        <dbReference type="Proteomes" id="UP001558652"/>
    </source>
</evidence>
<sequence length="113" mass="12678">MYSPLIINCFVINAVYFITGQGSKLGGPKKKLKKKKGGSWLPLLFIPLLIQIKIIPFIVLKLKMLATKALLMGKLALIILAFNAIRTAYLGSDNIDSQYEKVRCTNKPTNIYY</sequence>
<protein>
    <submittedName>
        <fullName evidence="2">Uncharacterized protein</fullName>
    </submittedName>
</protein>
<keyword evidence="3" id="KW-1185">Reference proteome</keyword>
<evidence type="ECO:0000256" key="1">
    <source>
        <dbReference type="SAM" id="Phobius"/>
    </source>
</evidence>
<evidence type="ECO:0000313" key="2">
    <source>
        <dbReference type="EMBL" id="KAL1140408.1"/>
    </source>
</evidence>
<comment type="caution">
    <text evidence="2">The sequence shown here is derived from an EMBL/GenBank/DDBJ whole genome shotgun (WGS) entry which is preliminary data.</text>
</comment>
<dbReference type="Proteomes" id="UP001558652">
    <property type="component" value="Unassembled WGS sequence"/>
</dbReference>
<keyword evidence="1" id="KW-0472">Membrane</keyword>
<keyword evidence="1" id="KW-1133">Transmembrane helix</keyword>